<feature type="domain" description="VWFA" evidence="2">
    <location>
        <begin position="89"/>
        <end position="250"/>
    </location>
</feature>
<keyword evidence="4" id="KW-1185">Reference proteome</keyword>
<dbReference type="SMART" id="SM00327">
    <property type="entry name" value="VWA"/>
    <property type="match status" value="1"/>
</dbReference>
<feature type="compositionally biased region" description="Polar residues" evidence="1">
    <location>
        <begin position="35"/>
        <end position="45"/>
    </location>
</feature>
<evidence type="ECO:0000259" key="2">
    <source>
        <dbReference type="PROSITE" id="PS50234"/>
    </source>
</evidence>
<dbReference type="InterPro" id="IPR036465">
    <property type="entry name" value="vWFA_dom_sf"/>
</dbReference>
<dbReference type="SUPFAM" id="SSF53300">
    <property type="entry name" value="vWA-like"/>
    <property type="match status" value="1"/>
</dbReference>
<evidence type="ECO:0000313" key="4">
    <source>
        <dbReference type="Proteomes" id="UP001634394"/>
    </source>
</evidence>
<dbReference type="AlphaFoldDB" id="A0ABD3Y0S0"/>
<evidence type="ECO:0000256" key="1">
    <source>
        <dbReference type="SAM" id="MobiDB-lite"/>
    </source>
</evidence>
<protein>
    <recommendedName>
        <fullName evidence="2">VWFA domain-containing protein</fullName>
    </recommendedName>
</protein>
<dbReference type="Gene3D" id="3.40.50.410">
    <property type="entry name" value="von Willebrand factor, type A domain"/>
    <property type="match status" value="1"/>
</dbReference>
<dbReference type="Pfam" id="PF07002">
    <property type="entry name" value="Copine"/>
    <property type="match status" value="1"/>
</dbReference>
<reference evidence="3 4" key="1">
    <citation type="submission" date="2024-11" db="EMBL/GenBank/DDBJ databases">
        <title>Chromosome-level genome assembly of the freshwater bivalve Anodonta woodiana.</title>
        <authorList>
            <person name="Chen X."/>
        </authorList>
    </citation>
    <scope>NUCLEOTIDE SEQUENCE [LARGE SCALE GENOMIC DNA]</scope>
    <source>
        <strain evidence="3">MN2024</strain>
        <tissue evidence="3">Gills</tissue>
    </source>
</reference>
<dbReference type="InterPro" id="IPR010734">
    <property type="entry name" value="Copine_C"/>
</dbReference>
<comment type="caution">
    <text evidence="3">The sequence shown here is derived from an EMBL/GenBank/DDBJ whole genome shotgun (WGS) entry which is preliminary data.</text>
</comment>
<accession>A0ABD3Y0S0</accession>
<sequence length="316" mass="35318">MMAWVQHSVTNEHLLEFRDSTKSVSSDIQSDEDIASSTMSDERNNSAFNTSRRVLRDVQDTEFNAIEDRFSSLDGVRAGIKAEGLVSCRLIFGIDYTMSNRSQGKNTFGGKNLHTLGSLNPYQEVICILGEVLEPLNNAPEGAIPAFGFGDSITQDKSVFKLKSEEGECRGFMEVLDVYEKITPKVRLGGPTNFAPLIEKAVEIVKRSGNMYHILVIVADGQVSNEEETKLSIERASDYPLSIIMIGVGDGPWDTMDEFDDQLPQRRFDNFQFVNFHEVMSTSKNPQAAFALNALMEIPDQFKAIKDLKLMKKNLP</sequence>
<feature type="region of interest" description="Disordered" evidence="1">
    <location>
        <begin position="26"/>
        <end position="45"/>
    </location>
</feature>
<evidence type="ECO:0000313" key="3">
    <source>
        <dbReference type="EMBL" id="KAL3892059.1"/>
    </source>
</evidence>
<dbReference type="InterPro" id="IPR002035">
    <property type="entry name" value="VWF_A"/>
</dbReference>
<dbReference type="EMBL" id="JBJQND010000001">
    <property type="protein sequence ID" value="KAL3892059.1"/>
    <property type="molecule type" value="Genomic_DNA"/>
</dbReference>
<name>A0ABD3Y0S0_SINWO</name>
<dbReference type="InterPro" id="IPR052079">
    <property type="entry name" value="E3_ligase/Copine_domain"/>
</dbReference>
<dbReference type="PROSITE" id="PS50234">
    <property type="entry name" value="VWFA"/>
    <property type="match status" value="1"/>
</dbReference>
<organism evidence="3 4">
    <name type="scientific">Sinanodonta woodiana</name>
    <name type="common">Chinese pond mussel</name>
    <name type="synonym">Anodonta woodiana</name>
    <dbReference type="NCBI Taxonomy" id="1069815"/>
    <lineage>
        <taxon>Eukaryota</taxon>
        <taxon>Metazoa</taxon>
        <taxon>Spiralia</taxon>
        <taxon>Lophotrochozoa</taxon>
        <taxon>Mollusca</taxon>
        <taxon>Bivalvia</taxon>
        <taxon>Autobranchia</taxon>
        <taxon>Heteroconchia</taxon>
        <taxon>Palaeoheterodonta</taxon>
        <taxon>Unionida</taxon>
        <taxon>Unionoidea</taxon>
        <taxon>Unionidae</taxon>
        <taxon>Unioninae</taxon>
        <taxon>Sinanodonta</taxon>
    </lineage>
</organism>
<dbReference type="PANTHER" id="PTHR45751">
    <property type="entry name" value="COPINE FAMILY PROTEIN 1"/>
    <property type="match status" value="1"/>
</dbReference>
<dbReference type="PANTHER" id="PTHR45751:SF11">
    <property type="entry name" value="COPINE FAMILY PROTEIN 2"/>
    <property type="match status" value="1"/>
</dbReference>
<proteinExistence type="predicted"/>
<dbReference type="Proteomes" id="UP001634394">
    <property type="component" value="Unassembled WGS sequence"/>
</dbReference>
<gene>
    <name evidence="3" type="ORF">ACJMK2_004299</name>
</gene>